<reference evidence="1 2" key="1">
    <citation type="journal article" date="2015" name="Stand. Genomic Sci.">
        <title>Genomic Encyclopedia of Bacterial and Archaeal Type Strains, Phase III: the genomes of soil and plant-associated and newly described type strains.</title>
        <authorList>
            <person name="Whitman W.B."/>
            <person name="Woyke T."/>
            <person name="Klenk H.P."/>
            <person name="Zhou Y."/>
            <person name="Lilburn T.G."/>
            <person name="Beck B.J."/>
            <person name="De Vos P."/>
            <person name="Vandamme P."/>
            <person name="Eisen J.A."/>
            <person name="Garrity G."/>
            <person name="Hugenholtz P."/>
            <person name="Kyrpides N.C."/>
        </authorList>
    </citation>
    <scope>NUCLEOTIDE SEQUENCE [LARGE SCALE GENOMIC DNA]</scope>
    <source>
        <strain evidence="1 2">CGMCC 1.10116</strain>
    </source>
</reference>
<keyword evidence="2" id="KW-1185">Reference proteome</keyword>
<name>A0A562QGU9_9BACI</name>
<sequence length="85" mass="9900">MVSASILPILIVIYQERLTIQEEAKVLNRLEEETQRYMTNSPKSVFINNDISVTTEEVRQGLMRFCSKWVGVNGREYEYCLLALK</sequence>
<comment type="caution">
    <text evidence="1">The sequence shown here is derived from an EMBL/GenBank/DDBJ whole genome shotgun (WGS) entry which is preliminary data.</text>
</comment>
<evidence type="ECO:0008006" key="3">
    <source>
        <dbReference type="Google" id="ProtNLM"/>
    </source>
</evidence>
<accession>A0A562QGU9</accession>
<dbReference type="Proteomes" id="UP000315711">
    <property type="component" value="Unassembled WGS sequence"/>
</dbReference>
<evidence type="ECO:0000313" key="1">
    <source>
        <dbReference type="EMBL" id="TWI55992.1"/>
    </source>
</evidence>
<dbReference type="EMBL" id="VLKZ01000006">
    <property type="protein sequence ID" value="TWI55992.1"/>
    <property type="molecule type" value="Genomic_DNA"/>
</dbReference>
<dbReference type="AlphaFoldDB" id="A0A562QGU9"/>
<dbReference type="OrthoDB" id="2935070at2"/>
<proteinExistence type="predicted"/>
<protein>
    <recommendedName>
        <fullName evidence="3">Competence protein ComGE</fullName>
    </recommendedName>
</protein>
<organism evidence="1 2">
    <name type="scientific">Halalkalibacter nanhaiisediminis</name>
    <dbReference type="NCBI Taxonomy" id="688079"/>
    <lineage>
        <taxon>Bacteria</taxon>
        <taxon>Bacillati</taxon>
        <taxon>Bacillota</taxon>
        <taxon>Bacilli</taxon>
        <taxon>Bacillales</taxon>
        <taxon>Bacillaceae</taxon>
        <taxon>Halalkalibacter</taxon>
    </lineage>
</organism>
<dbReference type="RefSeq" id="WP_158640040.1">
    <property type="nucleotide sequence ID" value="NZ_VLKZ01000006.1"/>
</dbReference>
<gene>
    <name evidence="1" type="ORF">IQ10_02561</name>
</gene>
<evidence type="ECO:0000313" key="2">
    <source>
        <dbReference type="Proteomes" id="UP000315711"/>
    </source>
</evidence>